<name>A0A0D2GGK9_9EURO</name>
<accession>A0A0D2GGK9</accession>
<dbReference type="HOGENOM" id="CLU_2413052_0_0_1"/>
<dbReference type="EMBL" id="KN846957">
    <property type="protein sequence ID" value="KIW71399.1"/>
    <property type="molecule type" value="Genomic_DNA"/>
</dbReference>
<proteinExistence type="predicted"/>
<reference evidence="2 3" key="1">
    <citation type="submission" date="2015-01" db="EMBL/GenBank/DDBJ databases">
        <title>The Genome Sequence of Capronia semiimmersa CBS27337.</title>
        <authorList>
            <consortium name="The Broad Institute Genomics Platform"/>
            <person name="Cuomo C."/>
            <person name="de Hoog S."/>
            <person name="Gorbushina A."/>
            <person name="Stielow B."/>
            <person name="Teixiera M."/>
            <person name="Abouelleil A."/>
            <person name="Chapman S.B."/>
            <person name="Priest M."/>
            <person name="Young S.K."/>
            <person name="Wortman J."/>
            <person name="Nusbaum C."/>
            <person name="Birren B."/>
        </authorList>
    </citation>
    <scope>NUCLEOTIDE SEQUENCE [LARGE SCALE GENOMIC DNA]</scope>
    <source>
        <strain evidence="2 3">CBS 27337</strain>
    </source>
</reference>
<protein>
    <submittedName>
        <fullName evidence="2">Uncharacterized protein</fullName>
    </submittedName>
</protein>
<gene>
    <name evidence="2" type="ORF">PV04_03574</name>
</gene>
<feature type="region of interest" description="Disordered" evidence="1">
    <location>
        <begin position="1"/>
        <end position="35"/>
    </location>
</feature>
<sequence length="92" mass="10176">MVMDDEAGGPEDDQETDHEDSTGPPDEADSITTDTRIAGARDQALQTLTSKSQRDVALPEHAHRCRLALETVRAVHSNWGKDVDLYHQPSEH</sequence>
<dbReference type="Proteomes" id="UP000054266">
    <property type="component" value="Unassembled WGS sequence"/>
</dbReference>
<keyword evidence="3" id="KW-1185">Reference proteome</keyword>
<evidence type="ECO:0000256" key="1">
    <source>
        <dbReference type="SAM" id="MobiDB-lite"/>
    </source>
</evidence>
<evidence type="ECO:0000313" key="3">
    <source>
        <dbReference type="Proteomes" id="UP000054266"/>
    </source>
</evidence>
<feature type="compositionally biased region" description="Acidic residues" evidence="1">
    <location>
        <begin position="1"/>
        <end position="18"/>
    </location>
</feature>
<dbReference type="AlphaFoldDB" id="A0A0D2GGK9"/>
<organism evidence="2 3">
    <name type="scientific">Phialophora macrospora</name>
    <dbReference type="NCBI Taxonomy" id="1851006"/>
    <lineage>
        <taxon>Eukaryota</taxon>
        <taxon>Fungi</taxon>
        <taxon>Dikarya</taxon>
        <taxon>Ascomycota</taxon>
        <taxon>Pezizomycotina</taxon>
        <taxon>Eurotiomycetes</taxon>
        <taxon>Chaetothyriomycetidae</taxon>
        <taxon>Chaetothyriales</taxon>
        <taxon>Herpotrichiellaceae</taxon>
        <taxon>Phialophora</taxon>
    </lineage>
</organism>
<evidence type="ECO:0000313" key="2">
    <source>
        <dbReference type="EMBL" id="KIW71399.1"/>
    </source>
</evidence>